<dbReference type="PRINTS" id="PR00385">
    <property type="entry name" value="P450"/>
</dbReference>
<sequence>MSLPAGPASPSPFQLMRWLGRPTEYLEATRGRFGDAFTMRIGVFPPLVLLSDPQAIQQLFSAESGTFDAGASNQALKPTLGSNSLLLLDGERHQQQRKLLMPPFHGERMRSYGELIRQLTSQVIAGLQPGSPFLIRSTMQRISLSVILQAVFGLEGGARLRQLRRILSNMLDTMSAPLLMGLLLLLPDDLGPWSPRGQLNRSLEQIDALLYAEIRERRQRPDPAANDILSLLLAARDERGEPMSDVELRDELMTLLVAGHETTATSLVWALYWIHYLPEVYQRLRAELDGLGTDFDPEAVARLPYLNAVCSETLRIYPVALITSPRVVRKPVRILGHEYTTGERLTAAIYLTHHRSDIYPESDRFRPERFLERTFSPYEYLPFGGGNRRCIGMAFALYEMKLVLATFLSQLEMHLVHPRPLLPVRRGVTLAPPDGLYLMPGTRRVCGRVPASV</sequence>
<dbReference type="GO" id="GO:0020037">
    <property type="term" value="F:heme binding"/>
    <property type="evidence" value="ECO:0007669"/>
    <property type="project" value="InterPro"/>
</dbReference>
<name>U5QK98_GLOK1</name>
<keyword evidence="3 4" id="KW-0479">Metal-binding</keyword>
<gene>
    <name evidence="5" type="ORF">GKIL_3075</name>
</gene>
<reference evidence="5 6" key="1">
    <citation type="journal article" date="2013" name="PLoS ONE">
        <title>Cultivation and Complete Genome Sequencing of Gloeobacter kilaueensis sp. nov., from a Lava Cave in Kilauea Caldera, Hawai'i.</title>
        <authorList>
            <person name="Saw J.H."/>
            <person name="Schatz M."/>
            <person name="Brown M.V."/>
            <person name="Kunkel D.D."/>
            <person name="Foster J.S."/>
            <person name="Shick H."/>
            <person name="Christensen S."/>
            <person name="Hou S."/>
            <person name="Wan X."/>
            <person name="Donachie S.P."/>
        </authorList>
    </citation>
    <scope>NUCLEOTIDE SEQUENCE [LARGE SCALE GENOMIC DNA]</scope>
    <source>
        <strain evidence="6">JS</strain>
    </source>
</reference>
<dbReference type="KEGG" id="glj:GKIL_3075"/>
<dbReference type="PANTHER" id="PTHR24305:SF166">
    <property type="entry name" value="CYTOCHROME P450 12A4, MITOCHONDRIAL-RELATED"/>
    <property type="match status" value="1"/>
</dbReference>
<keyword evidence="3 4" id="KW-0349">Heme</keyword>
<dbReference type="InterPro" id="IPR036396">
    <property type="entry name" value="Cyt_P450_sf"/>
</dbReference>
<dbReference type="OrthoDB" id="446280at2"/>
<accession>U5QK98</accession>
<evidence type="ECO:0000256" key="4">
    <source>
        <dbReference type="RuleBase" id="RU000461"/>
    </source>
</evidence>
<proteinExistence type="inferred from homology"/>
<dbReference type="CDD" id="cd11053">
    <property type="entry name" value="CYP110-like"/>
    <property type="match status" value="1"/>
</dbReference>
<dbReference type="InterPro" id="IPR050121">
    <property type="entry name" value="Cytochrome_P450_monoxygenase"/>
</dbReference>
<evidence type="ECO:0000256" key="1">
    <source>
        <dbReference type="ARBA" id="ARBA00001971"/>
    </source>
</evidence>
<dbReference type="AlphaFoldDB" id="U5QK98"/>
<dbReference type="GO" id="GO:0004497">
    <property type="term" value="F:monooxygenase activity"/>
    <property type="evidence" value="ECO:0007669"/>
    <property type="project" value="UniProtKB-KW"/>
</dbReference>
<dbReference type="Pfam" id="PF00067">
    <property type="entry name" value="p450"/>
    <property type="match status" value="1"/>
</dbReference>
<dbReference type="eggNOG" id="COG2124">
    <property type="taxonomic scope" value="Bacteria"/>
</dbReference>
<evidence type="ECO:0000256" key="2">
    <source>
        <dbReference type="ARBA" id="ARBA00010617"/>
    </source>
</evidence>
<dbReference type="PRINTS" id="PR00463">
    <property type="entry name" value="EP450I"/>
</dbReference>
<dbReference type="InterPro" id="IPR017972">
    <property type="entry name" value="Cyt_P450_CS"/>
</dbReference>
<feature type="binding site" description="axial binding residue" evidence="3">
    <location>
        <position position="390"/>
    </location>
    <ligand>
        <name>heme</name>
        <dbReference type="ChEBI" id="CHEBI:30413"/>
    </ligand>
    <ligandPart>
        <name>Fe</name>
        <dbReference type="ChEBI" id="CHEBI:18248"/>
    </ligandPart>
</feature>
<evidence type="ECO:0000313" key="6">
    <source>
        <dbReference type="Proteomes" id="UP000017396"/>
    </source>
</evidence>
<dbReference type="EMBL" id="CP003587">
    <property type="protein sequence ID" value="AGY59321.1"/>
    <property type="molecule type" value="Genomic_DNA"/>
</dbReference>
<evidence type="ECO:0000313" key="5">
    <source>
        <dbReference type="EMBL" id="AGY59321.1"/>
    </source>
</evidence>
<evidence type="ECO:0000256" key="3">
    <source>
        <dbReference type="PIRSR" id="PIRSR602401-1"/>
    </source>
</evidence>
<comment type="similarity">
    <text evidence="2 4">Belongs to the cytochrome P450 family.</text>
</comment>
<dbReference type="PROSITE" id="PS00086">
    <property type="entry name" value="CYTOCHROME_P450"/>
    <property type="match status" value="1"/>
</dbReference>
<keyword evidence="3 4" id="KW-0408">Iron</keyword>
<dbReference type="HOGENOM" id="CLU_001570_5_1_3"/>
<dbReference type="PATRIC" id="fig|1183438.3.peg.3025"/>
<dbReference type="STRING" id="1183438.GKIL_3075"/>
<organism evidence="5 6">
    <name type="scientific">Gloeobacter kilaueensis (strain ATCC BAA-2537 / CCAP 1431/1 / ULC 316 / JS1)</name>
    <dbReference type="NCBI Taxonomy" id="1183438"/>
    <lineage>
        <taxon>Bacteria</taxon>
        <taxon>Bacillati</taxon>
        <taxon>Cyanobacteriota</taxon>
        <taxon>Cyanophyceae</taxon>
        <taxon>Gloeobacterales</taxon>
        <taxon>Gloeobacteraceae</taxon>
        <taxon>Gloeobacter</taxon>
    </lineage>
</organism>
<dbReference type="PANTHER" id="PTHR24305">
    <property type="entry name" value="CYTOCHROME P450"/>
    <property type="match status" value="1"/>
</dbReference>
<dbReference type="Proteomes" id="UP000017396">
    <property type="component" value="Chromosome"/>
</dbReference>
<keyword evidence="6" id="KW-1185">Reference proteome</keyword>
<dbReference type="GO" id="GO:0016705">
    <property type="term" value="F:oxidoreductase activity, acting on paired donors, with incorporation or reduction of molecular oxygen"/>
    <property type="evidence" value="ECO:0007669"/>
    <property type="project" value="InterPro"/>
</dbReference>
<dbReference type="GO" id="GO:0005506">
    <property type="term" value="F:iron ion binding"/>
    <property type="evidence" value="ECO:0007669"/>
    <property type="project" value="InterPro"/>
</dbReference>
<protein>
    <submittedName>
        <fullName evidence="5">Cytochrome P450</fullName>
    </submittedName>
</protein>
<dbReference type="InterPro" id="IPR002401">
    <property type="entry name" value="Cyt_P450_E_grp-I"/>
</dbReference>
<keyword evidence="4" id="KW-0560">Oxidoreductase</keyword>
<keyword evidence="4" id="KW-0503">Monooxygenase</keyword>
<comment type="cofactor">
    <cofactor evidence="1 3">
        <name>heme</name>
        <dbReference type="ChEBI" id="CHEBI:30413"/>
    </cofactor>
</comment>
<dbReference type="RefSeq" id="WP_023174573.1">
    <property type="nucleotide sequence ID" value="NC_022600.1"/>
</dbReference>
<dbReference type="SUPFAM" id="SSF48264">
    <property type="entry name" value="Cytochrome P450"/>
    <property type="match status" value="1"/>
</dbReference>
<dbReference type="Gene3D" id="1.10.630.10">
    <property type="entry name" value="Cytochrome P450"/>
    <property type="match status" value="1"/>
</dbReference>
<dbReference type="InterPro" id="IPR001128">
    <property type="entry name" value="Cyt_P450"/>
</dbReference>